<keyword evidence="3" id="KW-1185">Reference proteome</keyword>
<accession>A0A7X0TX93</accession>
<organism evidence="2 3">
    <name type="scientific">Nonomuraea rubra</name>
    <dbReference type="NCBI Taxonomy" id="46180"/>
    <lineage>
        <taxon>Bacteria</taxon>
        <taxon>Bacillati</taxon>
        <taxon>Actinomycetota</taxon>
        <taxon>Actinomycetes</taxon>
        <taxon>Streptosporangiales</taxon>
        <taxon>Streptosporangiaceae</taxon>
        <taxon>Nonomuraea</taxon>
    </lineage>
</organism>
<feature type="compositionally biased region" description="Basic residues" evidence="1">
    <location>
        <begin position="51"/>
        <end position="65"/>
    </location>
</feature>
<reference evidence="2 3" key="1">
    <citation type="submission" date="2020-08" db="EMBL/GenBank/DDBJ databases">
        <title>Sequencing the genomes of 1000 actinobacteria strains.</title>
        <authorList>
            <person name="Klenk H.-P."/>
        </authorList>
    </citation>
    <scope>NUCLEOTIDE SEQUENCE [LARGE SCALE GENOMIC DNA]</scope>
    <source>
        <strain evidence="2 3">DSM 43768</strain>
    </source>
</reference>
<proteinExistence type="predicted"/>
<feature type="region of interest" description="Disordered" evidence="1">
    <location>
        <begin position="43"/>
        <end position="65"/>
    </location>
</feature>
<evidence type="ECO:0000256" key="1">
    <source>
        <dbReference type="SAM" id="MobiDB-lite"/>
    </source>
</evidence>
<evidence type="ECO:0000313" key="2">
    <source>
        <dbReference type="EMBL" id="MBB6546990.1"/>
    </source>
</evidence>
<dbReference type="AlphaFoldDB" id="A0A7X0TX93"/>
<sequence>MTIPGDPHQQPADIKQLNAWTLADIEQVRNHILDKDNDFRDDTFSVPVGARTKRRRPRSRRPASW</sequence>
<comment type="caution">
    <text evidence="2">The sequence shown here is derived from an EMBL/GenBank/DDBJ whole genome shotgun (WGS) entry which is preliminary data.</text>
</comment>
<gene>
    <name evidence="2" type="ORF">HD593_001785</name>
</gene>
<protein>
    <submittedName>
        <fullName evidence="2">Uncharacterized protein</fullName>
    </submittedName>
</protein>
<dbReference type="RefSeq" id="WP_185101713.1">
    <property type="nucleotide sequence ID" value="NZ_BAAAXY010000181.1"/>
</dbReference>
<name>A0A7X0TX93_9ACTN</name>
<evidence type="ECO:0000313" key="3">
    <source>
        <dbReference type="Proteomes" id="UP000565579"/>
    </source>
</evidence>
<dbReference type="Proteomes" id="UP000565579">
    <property type="component" value="Unassembled WGS sequence"/>
</dbReference>
<dbReference type="EMBL" id="JACHMI010000001">
    <property type="protein sequence ID" value="MBB6546990.1"/>
    <property type="molecule type" value="Genomic_DNA"/>
</dbReference>